<dbReference type="Proteomes" id="UP000565468">
    <property type="component" value="Unassembled WGS sequence"/>
</dbReference>
<dbReference type="EMBL" id="JABBPN010000003">
    <property type="protein sequence ID" value="NMO95140.1"/>
    <property type="molecule type" value="Genomic_DNA"/>
</dbReference>
<reference evidence="5 6" key="1">
    <citation type="submission" date="2020-04" db="EMBL/GenBank/DDBJ databases">
        <title>Paenibacillus algicola sp. nov., a novel marine bacterium producing alginate lyase.</title>
        <authorList>
            <person name="Huang H."/>
        </authorList>
    </citation>
    <scope>NUCLEOTIDE SEQUENCE [LARGE SCALE GENOMIC DNA]</scope>
    <source>
        <strain evidence="5 6">L7-75</strain>
    </source>
</reference>
<evidence type="ECO:0000259" key="4">
    <source>
        <dbReference type="PROSITE" id="PS01124"/>
    </source>
</evidence>
<dbReference type="InterPro" id="IPR009057">
    <property type="entry name" value="Homeodomain-like_sf"/>
</dbReference>
<comment type="caution">
    <text evidence="5">The sequence shown here is derived from an EMBL/GenBank/DDBJ whole genome shotgun (WGS) entry which is preliminary data.</text>
</comment>
<dbReference type="SUPFAM" id="SSF46689">
    <property type="entry name" value="Homeodomain-like"/>
    <property type="match status" value="2"/>
</dbReference>
<keyword evidence="6" id="KW-1185">Reference proteome</keyword>
<evidence type="ECO:0000256" key="1">
    <source>
        <dbReference type="ARBA" id="ARBA00023015"/>
    </source>
</evidence>
<dbReference type="Gene3D" id="2.60.120.280">
    <property type="entry name" value="Regulatory protein AraC"/>
    <property type="match status" value="1"/>
</dbReference>
<accession>A0A848M4I9</accession>
<dbReference type="SUPFAM" id="SSF51215">
    <property type="entry name" value="Regulatory protein AraC"/>
    <property type="match status" value="1"/>
</dbReference>
<dbReference type="PANTHER" id="PTHR43280">
    <property type="entry name" value="ARAC-FAMILY TRANSCRIPTIONAL REGULATOR"/>
    <property type="match status" value="1"/>
</dbReference>
<gene>
    <name evidence="5" type="ORF">HII30_04975</name>
</gene>
<feature type="domain" description="HTH araC/xylS-type" evidence="4">
    <location>
        <begin position="159"/>
        <end position="257"/>
    </location>
</feature>
<dbReference type="GO" id="GO:0003700">
    <property type="term" value="F:DNA-binding transcription factor activity"/>
    <property type="evidence" value="ECO:0007669"/>
    <property type="project" value="InterPro"/>
</dbReference>
<dbReference type="InterPro" id="IPR037923">
    <property type="entry name" value="HTH-like"/>
</dbReference>
<evidence type="ECO:0000256" key="3">
    <source>
        <dbReference type="ARBA" id="ARBA00023163"/>
    </source>
</evidence>
<dbReference type="PANTHER" id="PTHR43280:SF2">
    <property type="entry name" value="HTH-TYPE TRANSCRIPTIONAL REGULATOR EXSA"/>
    <property type="match status" value="1"/>
</dbReference>
<dbReference type="InterPro" id="IPR018062">
    <property type="entry name" value="HTH_AraC-typ_CS"/>
</dbReference>
<dbReference type="AlphaFoldDB" id="A0A848M4I9"/>
<protein>
    <submittedName>
        <fullName evidence="5">Helix-turn-helix transcriptional regulator</fullName>
    </submittedName>
</protein>
<dbReference type="Gene3D" id="1.10.10.60">
    <property type="entry name" value="Homeodomain-like"/>
    <property type="match status" value="2"/>
</dbReference>
<dbReference type="RefSeq" id="WP_169503897.1">
    <property type="nucleotide sequence ID" value="NZ_JABBPN010000003.1"/>
</dbReference>
<keyword evidence="1" id="KW-0805">Transcription regulation</keyword>
<evidence type="ECO:0000256" key="2">
    <source>
        <dbReference type="ARBA" id="ARBA00023125"/>
    </source>
</evidence>
<proteinExistence type="predicted"/>
<dbReference type="PROSITE" id="PS01124">
    <property type="entry name" value="HTH_ARAC_FAMILY_2"/>
    <property type="match status" value="1"/>
</dbReference>
<evidence type="ECO:0000313" key="6">
    <source>
        <dbReference type="Proteomes" id="UP000565468"/>
    </source>
</evidence>
<keyword evidence="3" id="KW-0804">Transcription</keyword>
<dbReference type="Pfam" id="PF12833">
    <property type="entry name" value="HTH_18"/>
    <property type="match status" value="1"/>
</dbReference>
<dbReference type="GO" id="GO:0043565">
    <property type="term" value="F:sequence-specific DNA binding"/>
    <property type="evidence" value="ECO:0007669"/>
    <property type="project" value="InterPro"/>
</dbReference>
<organism evidence="5 6">
    <name type="scientific">Paenibacillus lemnae</name>
    <dbReference type="NCBI Taxonomy" id="1330551"/>
    <lineage>
        <taxon>Bacteria</taxon>
        <taxon>Bacillati</taxon>
        <taxon>Bacillota</taxon>
        <taxon>Bacilli</taxon>
        <taxon>Bacillales</taxon>
        <taxon>Paenibacillaceae</taxon>
        <taxon>Paenibacillus</taxon>
    </lineage>
</organism>
<evidence type="ECO:0000313" key="5">
    <source>
        <dbReference type="EMBL" id="NMO95140.1"/>
    </source>
</evidence>
<dbReference type="SMART" id="SM00342">
    <property type="entry name" value="HTH_ARAC"/>
    <property type="match status" value="1"/>
</dbReference>
<sequence>MHIVNIGYNHSHHADFHIHRPQGSGDYLLLLLKSSAVFTLHGDDYTAEKDSFILFNEHTPQFYRAEGGPFSNDWFHFELQPQDLPWFHRLSIPMDQVVPLGDLNELSMFINHMCYERYAAGSRQPETVELYMKLFFIKLSQRLHQHSNETPSSHYNKLSIVRTKIFNQPSHPWTIDDLCGELTMSRSNFQHLYKELFGVSPMSDVILSRIEHAKYLLSTTDITVKKIAEMCGYNNEIHFMRQFKKHLQQTPSAFRENCR</sequence>
<keyword evidence="2" id="KW-0238">DNA-binding</keyword>
<dbReference type="PROSITE" id="PS00041">
    <property type="entry name" value="HTH_ARAC_FAMILY_1"/>
    <property type="match status" value="1"/>
</dbReference>
<dbReference type="InterPro" id="IPR018060">
    <property type="entry name" value="HTH_AraC"/>
</dbReference>
<name>A0A848M4I9_PAELE</name>